<gene>
    <name evidence="3" type="ORF">SEMRO_1666_G289670.1</name>
</gene>
<feature type="region of interest" description="Disordered" evidence="1">
    <location>
        <begin position="220"/>
        <end position="239"/>
    </location>
</feature>
<reference evidence="3" key="1">
    <citation type="submission" date="2020-06" db="EMBL/GenBank/DDBJ databases">
        <authorList>
            <consortium name="Plant Systems Biology data submission"/>
        </authorList>
    </citation>
    <scope>NUCLEOTIDE SEQUENCE</scope>
    <source>
        <strain evidence="3">D6</strain>
    </source>
</reference>
<protein>
    <submittedName>
        <fullName evidence="3">Uncharacterized protein</fullName>
    </submittedName>
</protein>
<keyword evidence="4" id="KW-1185">Reference proteome</keyword>
<organism evidence="3 4">
    <name type="scientific">Seminavis robusta</name>
    <dbReference type="NCBI Taxonomy" id="568900"/>
    <lineage>
        <taxon>Eukaryota</taxon>
        <taxon>Sar</taxon>
        <taxon>Stramenopiles</taxon>
        <taxon>Ochrophyta</taxon>
        <taxon>Bacillariophyta</taxon>
        <taxon>Bacillariophyceae</taxon>
        <taxon>Bacillariophycidae</taxon>
        <taxon>Naviculales</taxon>
        <taxon>Naviculaceae</taxon>
        <taxon>Seminavis</taxon>
    </lineage>
</organism>
<name>A0A9N8HTY4_9STRA</name>
<evidence type="ECO:0000256" key="1">
    <source>
        <dbReference type="SAM" id="MobiDB-lite"/>
    </source>
</evidence>
<accession>A0A9N8HTY4</accession>
<dbReference type="AlphaFoldDB" id="A0A9N8HTY4"/>
<keyword evidence="2" id="KW-0472">Membrane</keyword>
<keyword evidence="2" id="KW-0812">Transmembrane</keyword>
<feature type="transmembrane region" description="Helical" evidence="2">
    <location>
        <begin position="133"/>
        <end position="153"/>
    </location>
</feature>
<evidence type="ECO:0000313" key="3">
    <source>
        <dbReference type="EMBL" id="CAB9525357.1"/>
    </source>
</evidence>
<feature type="transmembrane region" description="Helical" evidence="2">
    <location>
        <begin position="59"/>
        <end position="84"/>
    </location>
</feature>
<proteinExistence type="predicted"/>
<sequence>MYRGGDSTAISSKPVLASTTITVTSNDKDNANANANIQQLIQVVDVVQLRPLWKWTLRLLAVFAVLSFWEAYTTVGLPFAQAIWELLHSDNSMQKMPDDYLPSSQDIRIARTLAAAGQATLPNQDLPSLPDTLMAVLSLGLYIILHFLAPTWLKLNLAYKPLSPQHATTKGNTKSLLLEALQQQQQPARDIAVLVRVQTIPKKGGEGGRLYTSIRTLSEMKTGEQTDSQKGGTKKKKNMATPTFTFQIGPQSFQWNPSNDKLIPVAVTTTVDSKK</sequence>
<keyword evidence="2" id="KW-1133">Transmembrane helix</keyword>
<comment type="caution">
    <text evidence="3">The sequence shown here is derived from an EMBL/GenBank/DDBJ whole genome shotgun (WGS) entry which is preliminary data.</text>
</comment>
<evidence type="ECO:0000313" key="4">
    <source>
        <dbReference type="Proteomes" id="UP001153069"/>
    </source>
</evidence>
<evidence type="ECO:0000256" key="2">
    <source>
        <dbReference type="SAM" id="Phobius"/>
    </source>
</evidence>
<dbReference type="EMBL" id="CAICTM010001664">
    <property type="protein sequence ID" value="CAB9525357.1"/>
    <property type="molecule type" value="Genomic_DNA"/>
</dbReference>
<dbReference type="Proteomes" id="UP001153069">
    <property type="component" value="Unassembled WGS sequence"/>
</dbReference>